<dbReference type="SUPFAM" id="SSF50978">
    <property type="entry name" value="WD40 repeat-like"/>
    <property type="match status" value="1"/>
</dbReference>
<reference evidence="1 2" key="1">
    <citation type="submission" date="2019-08" db="EMBL/GenBank/DDBJ databases">
        <title>Whole genome of Aphis craccivora.</title>
        <authorList>
            <person name="Voronova N.V."/>
            <person name="Shulinski R.S."/>
            <person name="Bandarenka Y.V."/>
            <person name="Zhorov D.G."/>
            <person name="Warner D."/>
        </authorList>
    </citation>
    <scope>NUCLEOTIDE SEQUENCE [LARGE SCALE GENOMIC DNA]</scope>
    <source>
        <strain evidence="1">180601</strain>
        <tissue evidence="1">Whole Body</tissue>
    </source>
</reference>
<dbReference type="OrthoDB" id="6580954at2759"/>
<dbReference type="AlphaFoldDB" id="A0A6G0ZJ77"/>
<sequence>RQVSLFLERKMTINLAQEFEYTSKFISCVSVDNSFVFSTDEEGLLIVDIQSDLFRSSADLKVFRTSIPFSKEKPFEDKNFKEIRYQRPVVCQEHNLAVYQNRKNWHVIYMGNNSNIVFLEKNNNKWIEKLSDIPHKWFLMVSKKPCFLIDKKNLNSFKTENRILYYCREKEKSLQIKNFVFTHTLKHENEVEVYGTICCHLNSMMTFWSTSSEKSVFLTEFEFHSVSIKHIKWFRISNEIFWLVVSLTNGQVFVHEILNYPNINNTFILWPDEDFACVKNIQVKSISNDQCLIIFTKMSFVLLMLYSLTKKQILSIKKEMIPKTAIITGFTIVLEKNLLILVTDVGKFICMYFSIIKSEVNYSLKIVDNNFSEQVQNYTCTSVVFSKNGCICALAFQCNIAKYSKNDGHVKNKLLFCTIPENLVELEKNILSVNDNDYDHVIDCIETLRINRMHDKSDKVCQLDRKSLDKLSIQHLKLTYWNVAFKVRKNEHDEHILQELQMLLHMRHMISYFSNKKKKFNNEEKYYCRTMLSFYMNKLPIEYVKVNADAANLIDSFIDAKHTYFCKTCERILLSFTDFRMFICENEHKELRCPVTLGPLGMPSLVCSMCFTMANINAGEHLICCLFHFLKNVLYLYAIVIKSLRILIHQDRIKN</sequence>
<accession>A0A6G0ZJ77</accession>
<evidence type="ECO:0000313" key="2">
    <source>
        <dbReference type="Proteomes" id="UP000478052"/>
    </source>
</evidence>
<evidence type="ECO:0008006" key="3">
    <source>
        <dbReference type="Google" id="ProtNLM"/>
    </source>
</evidence>
<organism evidence="1 2">
    <name type="scientific">Aphis craccivora</name>
    <name type="common">Cowpea aphid</name>
    <dbReference type="NCBI Taxonomy" id="307492"/>
    <lineage>
        <taxon>Eukaryota</taxon>
        <taxon>Metazoa</taxon>
        <taxon>Ecdysozoa</taxon>
        <taxon>Arthropoda</taxon>
        <taxon>Hexapoda</taxon>
        <taxon>Insecta</taxon>
        <taxon>Pterygota</taxon>
        <taxon>Neoptera</taxon>
        <taxon>Paraneoptera</taxon>
        <taxon>Hemiptera</taxon>
        <taxon>Sternorrhyncha</taxon>
        <taxon>Aphidomorpha</taxon>
        <taxon>Aphidoidea</taxon>
        <taxon>Aphididae</taxon>
        <taxon>Aphidini</taxon>
        <taxon>Aphis</taxon>
        <taxon>Aphis</taxon>
    </lineage>
</organism>
<feature type="non-terminal residue" evidence="1">
    <location>
        <position position="1"/>
    </location>
</feature>
<dbReference type="Proteomes" id="UP000478052">
    <property type="component" value="Unassembled WGS sequence"/>
</dbReference>
<evidence type="ECO:0000313" key="1">
    <source>
        <dbReference type="EMBL" id="KAF0771023.1"/>
    </source>
</evidence>
<keyword evidence="2" id="KW-1185">Reference proteome</keyword>
<name>A0A6G0ZJ77_APHCR</name>
<gene>
    <name evidence="1" type="ORF">FWK35_00005089</name>
</gene>
<proteinExistence type="predicted"/>
<dbReference type="InterPro" id="IPR036322">
    <property type="entry name" value="WD40_repeat_dom_sf"/>
</dbReference>
<protein>
    <recommendedName>
        <fullName evidence="3">Transcription factor IIIC 90kDa subunit N-terminal domain-containing protein</fullName>
    </recommendedName>
</protein>
<comment type="caution">
    <text evidence="1">The sequence shown here is derived from an EMBL/GenBank/DDBJ whole genome shotgun (WGS) entry which is preliminary data.</text>
</comment>
<dbReference type="EMBL" id="VUJU01000351">
    <property type="protein sequence ID" value="KAF0771023.1"/>
    <property type="molecule type" value="Genomic_DNA"/>
</dbReference>